<reference evidence="2" key="1">
    <citation type="submission" date="2020-09" db="EMBL/GenBank/DDBJ databases">
        <title>Hoyosella lacisalsi sp. nov., a halotolerant actinobacterium isolated from soil of Lake Gudzhirganskoe.</title>
        <authorList>
            <person name="Yang Q."/>
            <person name="Guo P.Y."/>
            <person name="Liu S.W."/>
            <person name="Li F.N."/>
            <person name="Sun C.H."/>
        </authorList>
    </citation>
    <scope>NUCLEOTIDE SEQUENCE</scope>
    <source>
        <strain evidence="2">G463</strain>
    </source>
</reference>
<dbReference type="AlphaFoldDB" id="A0A927JD74"/>
<proteinExistence type="predicted"/>
<dbReference type="InterPro" id="IPR019587">
    <property type="entry name" value="Polyketide_cyclase/dehydratase"/>
</dbReference>
<keyword evidence="3" id="KW-1185">Reference proteome</keyword>
<organism evidence="2 3">
    <name type="scientific">Lolliginicoccus lacisalsi</name>
    <dbReference type="NCBI Taxonomy" id="2742202"/>
    <lineage>
        <taxon>Bacteria</taxon>
        <taxon>Bacillati</taxon>
        <taxon>Actinomycetota</taxon>
        <taxon>Actinomycetes</taxon>
        <taxon>Mycobacteriales</taxon>
        <taxon>Hoyosellaceae</taxon>
        <taxon>Lolliginicoccus</taxon>
    </lineage>
</organism>
<dbReference type="SUPFAM" id="SSF55961">
    <property type="entry name" value="Bet v1-like"/>
    <property type="match status" value="1"/>
</dbReference>
<dbReference type="EMBL" id="JACYWE010000006">
    <property type="protein sequence ID" value="MBD8507010.1"/>
    <property type="molecule type" value="Genomic_DNA"/>
</dbReference>
<dbReference type="RefSeq" id="WP_192039475.1">
    <property type="nucleotide sequence ID" value="NZ_JACYWE010000006.1"/>
</dbReference>
<name>A0A927JD74_9ACTN</name>
<dbReference type="InterPro" id="IPR023393">
    <property type="entry name" value="START-like_dom_sf"/>
</dbReference>
<evidence type="ECO:0000256" key="1">
    <source>
        <dbReference type="SAM" id="MobiDB-lite"/>
    </source>
</evidence>
<protein>
    <submittedName>
        <fullName evidence="2">SRPBCC family protein</fullName>
    </submittedName>
</protein>
<evidence type="ECO:0000313" key="3">
    <source>
        <dbReference type="Proteomes" id="UP000642993"/>
    </source>
</evidence>
<dbReference type="Pfam" id="PF10604">
    <property type="entry name" value="Polyketide_cyc2"/>
    <property type="match status" value="1"/>
</dbReference>
<dbReference type="CDD" id="cd07812">
    <property type="entry name" value="SRPBCC"/>
    <property type="match status" value="1"/>
</dbReference>
<accession>A0A927JD74</accession>
<comment type="caution">
    <text evidence="2">The sequence shown here is derived from an EMBL/GenBank/DDBJ whole genome shotgun (WGS) entry which is preliminary data.</text>
</comment>
<evidence type="ECO:0000313" key="2">
    <source>
        <dbReference type="EMBL" id="MBD8507010.1"/>
    </source>
</evidence>
<sequence length="173" mass="19643">METTRQWSVSRSTTVQAPPELAYSLISDPTRTGEWSPENTGASLRARGSGPLREGDEFDGTNKRGPFRWITRCTVTHAVAGQRFRFKVRRWGVGLPLLRVPVATWDFELEATDGGTRITETWTDDRRAWPDSLCRIVDPMLTGKDSFAEFNARNIEISLARMKKRLEDGGRDR</sequence>
<dbReference type="Gene3D" id="3.30.530.20">
    <property type="match status" value="1"/>
</dbReference>
<dbReference type="Proteomes" id="UP000642993">
    <property type="component" value="Unassembled WGS sequence"/>
</dbReference>
<gene>
    <name evidence="2" type="ORF">HT102_10965</name>
</gene>
<feature type="region of interest" description="Disordered" evidence="1">
    <location>
        <begin position="27"/>
        <end position="60"/>
    </location>
</feature>